<keyword evidence="1" id="KW-1133">Transmembrane helix</keyword>
<keyword evidence="1" id="KW-0472">Membrane</keyword>
<reference evidence="2 3" key="1">
    <citation type="submission" date="2019-02" db="EMBL/GenBank/DDBJ databases">
        <title>Sequencing the genomes of 1000 actinobacteria strains.</title>
        <authorList>
            <person name="Klenk H.-P."/>
        </authorList>
    </citation>
    <scope>NUCLEOTIDE SEQUENCE [LARGE SCALE GENOMIC DNA]</scope>
    <source>
        <strain evidence="2 3">DSM 44509</strain>
    </source>
</reference>
<keyword evidence="3" id="KW-1185">Reference proteome</keyword>
<protein>
    <submittedName>
        <fullName evidence="2">Uncharacterized protein</fullName>
    </submittedName>
</protein>
<sequence>MVSAPGDVVLAALPEAPVGSLETIGTPVLWTATIAVVIALLPLDFAITRRPHAVSLREAVGWPVF</sequence>
<feature type="transmembrane region" description="Helical" evidence="1">
    <location>
        <begin position="28"/>
        <end position="47"/>
    </location>
</feature>
<gene>
    <name evidence="2" type="ORF">BKA19_2024</name>
</gene>
<dbReference type="Proteomes" id="UP000292507">
    <property type="component" value="Unassembled WGS sequence"/>
</dbReference>
<evidence type="ECO:0000313" key="3">
    <source>
        <dbReference type="Proteomes" id="UP000292507"/>
    </source>
</evidence>
<dbReference type="EMBL" id="SHKV01000001">
    <property type="protein sequence ID" value="RZU32329.1"/>
    <property type="molecule type" value="Genomic_DNA"/>
</dbReference>
<name>A0A4Q7Y8H0_9ACTN</name>
<keyword evidence="1" id="KW-0812">Transmembrane</keyword>
<organism evidence="2 3">
    <name type="scientific">Blastococcus saxobsidens</name>
    <dbReference type="NCBI Taxonomy" id="138336"/>
    <lineage>
        <taxon>Bacteria</taxon>
        <taxon>Bacillati</taxon>
        <taxon>Actinomycetota</taxon>
        <taxon>Actinomycetes</taxon>
        <taxon>Geodermatophilales</taxon>
        <taxon>Geodermatophilaceae</taxon>
        <taxon>Blastococcus</taxon>
    </lineage>
</organism>
<evidence type="ECO:0000256" key="1">
    <source>
        <dbReference type="SAM" id="Phobius"/>
    </source>
</evidence>
<dbReference type="AlphaFoldDB" id="A0A4Q7Y8H0"/>
<evidence type="ECO:0000313" key="2">
    <source>
        <dbReference type="EMBL" id="RZU32329.1"/>
    </source>
</evidence>
<proteinExistence type="predicted"/>
<accession>A0A4Q7Y8H0</accession>
<comment type="caution">
    <text evidence="2">The sequence shown here is derived from an EMBL/GenBank/DDBJ whole genome shotgun (WGS) entry which is preliminary data.</text>
</comment>